<gene>
    <name evidence="1" type="ORF">OHAE_3657</name>
</gene>
<dbReference type="AlphaFoldDB" id="A0A2P9HHW9"/>
<proteinExistence type="predicted"/>
<sequence>MALGFRVEDIGVIRWTDHYGYCTAEGRDLNESAIEYGDNPEDWWVSETPVDVALVHEAWVATSSWGVKMQRMPGYEKDIRRMVALCKERRTYIPPAWLSRDDAQALAQSIGLPCVDADEEADRFLQSH</sequence>
<dbReference type="Proteomes" id="UP000246073">
    <property type="component" value="Unassembled WGS sequence"/>
</dbReference>
<evidence type="ECO:0000313" key="1">
    <source>
        <dbReference type="EMBL" id="SPL63725.1"/>
    </source>
</evidence>
<reference evidence="2" key="1">
    <citation type="submission" date="2017-12" db="EMBL/GenBank/DDBJ databases">
        <authorList>
            <person name="Diaz M."/>
        </authorList>
    </citation>
    <scope>NUCLEOTIDE SEQUENCE [LARGE SCALE GENOMIC DNA]</scope>
    <source>
        <strain evidence="2">FI11154</strain>
    </source>
</reference>
<protein>
    <submittedName>
        <fullName evidence="1">Uncharacterized protein</fullName>
    </submittedName>
</protein>
<accession>A0A2P9HHW9</accession>
<dbReference type="EMBL" id="OOFM01000004">
    <property type="protein sequence ID" value="SPL63725.1"/>
    <property type="molecule type" value="Genomic_DNA"/>
</dbReference>
<evidence type="ECO:0000313" key="2">
    <source>
        <dbReference type="Proteomes" id="UP000246073"/>
    </source>
</evidence>
<organism evidence="1 2">
    <name type="scientific">Ochrobactrum soli</name>
    <dbReference type="NCBI Taxonomy" id="2448455"/>
    <lineage>
        <taxon>Bacteria</taxon>
        <taxon>Pseudomonadati</taxon>
        <taxon>Pseudomonadota</taxon>
        <taxon>Alphaproteobacteria</taxon>
        <taxon>Hyphomicrobiales</taxon>
        <taxon>Brucellaceae</taxon>
        <taxon>Brucella/Ochrobactrum group</taxon>
        <taxon>Ochrobactrum</taxon>
    </lineage>
</organism>
<name>A0A2P9HHW9_9HYPH</name>